<name>A0A914DFL3_9BILA</name>
<reference evidence="3" key="1">
    <citation type="submission" date="2022-11" db="UniProtKB">
        <authorList>
            <consortium name="WormBaseParasite"/>
        </authorList>
    </citation>
    <scope>IDENTIFICATION</scope>
</reference>
<dbReference type="InterPro" id="IPR006954">
    <property type="entry name" value="Mlt-10-like"/>
</dbReference>
<accession>A0A914DFL3</accession>
<organism evidence="2 3">
    <name type="scientific">Acrobeloides nanus</name>
    <dbReference type="NCBI Taxonomy" id="290746"/>
    <lineage>
        <taxon>Eukaryota</taxon>
        <taxon>Metazoa</taxon>
        <taxon>Ecdysozoa</taxon>
        <taxon>Nematoda</taxon>
        <taxon>Chromadorea</taxon>
        <taxon>Rhabditida</taxon>
        <taxon>Tylenchina</taxon>
        <taxon>Cephalobomorpha</taxon>
        <taxon>Cephaloboidea</taxon>
        <taxon>Cephalobidae</taxon>
        <taxon>Acrobeloides</taxon>
    </lineage>
</organism>
<dbReference type="AlphaFoldDB" id="A0A914DFL3"/>
<feature type="region of interest" description="Disordered" evidence="1">
    <location>
        <begin position="715"/>
        <end position="742"/>
    </location>
</feature>
<dbReference type="WBParaSite" id="ACRNAN_scaffold239.g24637.t1">
    <property type="protein sequence ID" value="ACRNAN_scaffold239.g24637.t1"/>
    <property type="gene ID" value="ACRNAN_scaffold239.g24637"/>
</dbReference>
<evidence type="ECO:0000313" key="2">
    <source>
        <dbReference type="Proteomes" id="UP000887540"/>
    </source>
</evidence>
<evidence type="ECO:0000256" key="1">
    <source>
        <dbReference type="SAM" id="MobiDB-lite"/>
    </source>
</evidence>
<dbReference type="Proteomes" id="UP000887540">
    <property type="component" value="Unplaced"/>
</dbReference>
<protein>
    <submittedName>
        <fullName evidence="3">Uncharacterized protein</fullName>
    </submittedName>
</protein>
<evidence type="ECO:0000313" key="3">
    <source>
        <dbReference type="WBParaSite" id="ACRNAN_scaffold239.g24637.t1"/>
    </source>
</evidence>
<sequence>MIHGYKHVAIYRWIVNYIKICSLFDCFGEHQEEEYKKQYFQLNLDRLDDYWHRAAVMTLLKAKAKYLLSTELPFVEKFIYKKCEEEAKTPVSLAKCVVSLINARYRIEEPEKDFKPWGLNFREVFRTGKLLSATRTYRPLDAPIKPVNMSSLELNQKRKESVKFKSTSEEKLEGLDARKYKTNHEKVLVSSTKYARNFFDKPIPAREIYENIQNEGSLRKKPPKNWLIEKINKNIVLANESTTYRDLARRKKRMTVSFEKHNPNSSTKWKNLENLKKVQKYMKMVKYCSAYMKKISAANSNFLKSTKFPVQYETSNVKNLTILEEVLNLINQFTGSKSQKFSFLSPRIMSILPSKSRKSQILSPDLLSFHRDGLFSWPEIFQTMTGEQLEHSEWIDLLMDLSGASKALESAIQHLEPDIKYMKEEMYPAVLELEKMEQNWELVQNNYTPEQKQALKKYGYTFLEPNQIPLIYSGRYAPKLELNYADYANMSPEEREKRLESDIRKLAKLENNAGLKWPPNFTYQNNRVKRESQNETIDDEDSNDVFSSGHVHHGFHTLGPGAFTAKIGQGVALEVITLSPYAFYTEILFPEALIVNTLSPRAFVPSILSPGALISRILSPGAFRAEILSPRALQAWVLSPEALIAEVLSPKFLEAKILSPNALMFEVLSPSILKARVMSPEGYSFFVLNPGILSPRIMSEHIMIVEVLSPHILGGGDTSHEEEEEEHKESGHHRMINSWRST</sequence>
<dbReference type="Pfam" id="PF04870">
    <property type="entry name" value="Moulting_cycle"/>
    <property type="match status" value="1"/>
</dbReference>
<proteinExistence type="predicted"/>
<keyword evidence="2" id="KW-1185">Reference proteome</keyword>
<dbReference type="PANTHER" id="PTHR21523">
    <property type="match status" value="1"/>
</dbReference>
<dbReference type="PANTHER" id="PTHR21523:SF38">
    <property type="entry name" value="MLT-TEN (MLT-10) RELATED"/>
    <property type="match status" value="1"/>
</dbReference>